<dbReference type="EMBL" id="CANHGI010000006">
    <property type="protein sequence ID" value="CAI5456555.1"/>
    <property type="molecule type" value="Genomic_DNA"/>
</dbReference>
<sequence>MTRLNRSKRVTENFANAMQEKRLRLRKRTLISLESMEREKIEEFHEIDEKLVELEQRIHNLSIQNEVEKNVRLEALKKDVDLSNYSRILENMKKCARKSQEILEKSQQFAFYPLASEIVFLLEKMLEFQNADKYFEERKTACKEILEEFEELMPRIRSDQKIDEVICEVLTGWIINLPNVEKPNFLENCIRQQNKCIRQ</sequence>
<evidence type="ECO:0000313" key="3">
    <source>
        <dbReference type="Proteomes" id="UP001152747"/>
    </source>
</evidence>
<accession>A0A9P1J6I4</accession>
<dbReference type="Proteomes" id="UP001152747">
    <property type="component" value="Unassembled WGS sequence"/>
</dbReference>
<keyword evidence="1" id="KW-0175">Coiled coil</keyword>
<protein>
    <submittedName>
        <fullName evidence="2">Uncharacterized protein</fullName>
    </submittedName>
</protein>
<keyword evidence="3" id="KW-1185">Reference proteome</keyword>
<gene>
    <name evidence="2" type="ORF">CAMP_LOCUS19192</name>
</gene>
<comment type="caution">
    <text evidence="2">The sequence shown here is derived from an EMBL/GenBank/DDBJ whole genome shotgun (WGS) entry which is preliminary data.</text>
</comment>
<proteinExistence type="predicted"/>
<dbReference type="AlphaFoldDB" id="A0A9P1J6I4"/>
<name>A0A9P1J6I4_9PELO</name>
<organism evidence="2 3">
    <name type="scientific">Caenorhabditis angaria</name>
    <dbReference type="NCBI Taxonomy" id="860376"/>
    <lineage>
        <taxon>Eukaryota</taxon>
        <taxon>Metazoa</taxon>
        <taxon>Ecdysozoa</taxon>
        <taxon>Nematoda</taxon>
        <taxon>Chromadorea</taxon>
        <taxon>Rhabditida</taxon>
        <taxon>Rhabditina</taxon>
        <taxon>Rhabditomorpha</taxon>
        <taxon>Rhabditoidea</taxon>
        <taxon>Rhabditidae</taxon>
        <taxon>Peloderinae</taxon>
        <taxon>Caenorhabditis</taxon>
    </lineage>
</organism>
<evidence type="ECO:0000256" key="1">
    <source>
        <dbReference type="SAM" id="Coils"/>
    </source>
</evidence>
<feature type="coiled-coil region" evidence="1">
    <location>
        <begin position="37"/>
        <end position="71"/>
    </location>
</feature>
<reference evidence="2" key="1">
    <citation type="submission" date="2022-11" db="EMBL/GenBank/DDBJ databases">
        <authorList>
            <person name="Kikuchi T."/>
        </authorList>
    </citation>
    <scope>NUCLEOTIDE SEQUENCE</scope>
    <source>
        <strain evidence="2">PS1010</strain>
    </source>
</reference>
<evidence type="ECO:0000313" key="2">
    <source>
        <dbReference type="EMBL" id="CAI5456555.1"/>
    </source>
</evidence>